<evidence type="ECO:0000313" key="2">
    <source>
        <dbReference type="EMBL" id="APE34940.1"/>
    </source>
</evidence>
<evidence type="ECO:0000313" key="3">
    <source>
        <dbReference type="Proteomes" id="UP000183810"/>
    </source>
</evidence>
<evidence type="ECO:0008006" key="4">
    <source>
        <dbReference type="Google" id="ProtNLM"/>
    </source>
</evidence>
<dbReference type="SUPFAM" id="SSF53474">
    <property type="entry name" value="alpha/beta-Hydrolases"/>
    <property type="match status" value="1"/>
</dbReference>
<evidence type="ECO:0000256" key="1">
    <source>
        <dbReference type="SAM" id="SignalP"/>
    </source>
</evidence>
<feature type="signal peptide" evidence="1">
    <location>
        <begin position="1"/>
        <end position="22"/>
    </location>
</feature>
<dbReference type="OrthoDB" id="8871309at2"/>
<feature type="chain" id="PRO_5012362517" description="Lipase" evidence="1">
    <location>
        <begin position="23"/>
        <end position="276"/>
    </location>
</feature>
<dbReference type="EMBL" id="CP018082">
    <property type="protein sequence ID" value="APE34940.1"/>
    <property type="molecule type" value="Genomic_DNA"/>
</dbReference>
<dbReference type="RefSeq" id="WP_071928125.1">
    <property type="nucleotide sequence ID" value="NZ_CP018082.1"/>
</dbReference>
<keyword evidence="3" id="KW-1185">Reference proteome</keyword>
<protein>
    <recommendedName>
        <fullName evidence="4">Lipase</fullName>
    </recommendedName>
</protein>
<keyword evidence="1" id="KW-0732">Signal</keyword>
<dbReference type="Pfam" id="PF02089">
    <property type="entry name" value="Palm_thioest"/>
    <property type="match status" value="1"/>
</dbReference>
<dbReference type="PROSITE" id="PS51257">
    <property type="entry name" value="PROKAR_LIPOPROTEIN"/>
    <property type="match status" value="1"/>
</dbReference>
<proteinExistence type="predicted"/>
<dbReference type="KEGG" id="nsl:BOX37_14390"/>
<dbReference type="Gene3D" id="3.40.50.1820">
    <property type="entry name" value="alpha/beta hydrolase"/>
    <property type="match status" value="1"/>
</dbReference>
<reference evidence="2" key="1">
    <citation type="submission" date="2016-11" db="EMBL/GenBank/DDBJ databases">
        <authorList>
            <person name="Jaros S."/>
            <person name="Januszkiewicz K."/>
            <person name="Wedrychowicz H."/>
        </authorList>
    </citation>
    <scope>NUCLEOTIDE SEQUENCE [LARGE SCALE GENOMIC DNA]</scope>
    <source>
        <strain evidence="2">Y48</strain>
    </source>
</reference>
<dbReference type="Proteomes" id="UP000183810">
    <property type="component" value="Chromosome"/>
</dbReference>
<accession>A0A1J0VSC3</accession>
<gene>
    <name evidence="2" type="ORF">BOX37_14390</name>
</gene>
<name>A0A1J0VSC3_9NOCA</name>
<organism evidence="2 3">
    <name type="scientific">Nocardia mangyaensis</name>
    <dbReference type="NCBI Taxonomy" id="2213200"/>
    <lineage>
        <taxon>Bacteria</taxon>
        <taxon>Bacillati</taxon>
        <taxon>Actinomycetota</taxon>
        <taxon>Actinomycetes</taxon>
        <taxon>Mycobacteriales</taxon>
        <taxon>Nocardiaceae</taxon>
        <taxon>Nocardia</taxon>
    </lineage>
</organism>
<dbReference type="AlphaFoldDB" id="A0A1J0VSC3"/>
<sequence length="276" mass="28734">MRTVLSVAVALAVAGGACTAVAAAEPAPPSTTPLTALDPCPAGTLEDAPVLLIPGTNATVEKSLGPVRQALLEDGRCVYGLEYDSMQPISLSVDYFTAAVARIHEINGTTALDVVGKSQGALIARAVSVEFTDPHPLRHVVAISGPQHGVTRAVAGVDITPLGAHTPALNLLDRAAVRDMLAGSPYLTELNSGPMTAPSVRYTMIATAYDQIVSPPSVSFIDAPNVTNTLIQDGCPEDRAGHLAESTDPRTIDLVLNALDPVRHPSVRCLPNTDER</sequence>
<dbReference type="InterPro" id="IPR029058">
    <property type="entry name" value="AB_hydrolase_fold"/>
</dbReference>